<dbReference type="AlphaFoldDB" id="A0A9E7C128"/>
<dbReference type="EC" id="1.18.1.2" evidence="2"/>
<dbReference type="Proteomes" id="UP001162834">
    <property type="component" value="Chromosome"/>
</dbReference>
<name>A0A9E7C128_9ACTN</name>
<proteinExistence type="predicted"/>
<dbReference type="EMBL" id="CP087164">
    <property type="protein sequence ID" value="UGS36991.1"/>
    <property type="molecule type" value="Genomic_DNA"/>
</dbReference>
<dbReference type="GO" id="GO:0004324">
    <property type="term" value="F:ferredoxin-NADP+ reductase activity"/>
    <property type="evidence" value="ECO:0007669"/>
    <property type="project" value="UniProtKB-EC"/>
</dbReference>
<evidence type="ECO:0000313" key="3">
    <source>
        <dbReference type="Proteomes" id="UP001162834"/>
    </source>
</evidence>
<sequence length="587" mass="65128">MTETVAREWLAGLSEALEQRDLDAIDDLFLPDGWWRDLLALTWDLRTLRGTDRIRGMLEEHLDAASPSGFTLTEGKPVALVEPAEDVRWIEAFFDFETAVGRGRGVVRLMPDGGGWRAWTLLTALQELKGHEEHAGPRRPWGVEHGEQAGREIWLDRRRREQSFEDREPRVLVVGAGQGGLTVAARLRQLGVDTLVVERNRRVGDNWRRRYRSLVLHDPVWYDHLPYLAFPPTWPVFTPKDKLAEWFESYAAAMELDVWTETELVGAFYDDAAGTWDVRVRRPGGEERALRPAHVVLATGASGEPRVPEIPGLEDFRGTVSHSSGHPGGEAFAGRRAVVVGACNSGHDIAHDFHEQGADVTMVQRSSTYVMSSEHGIPLVFAGLYEEGGPPTEDADLLFAAFPFPLLGELNKQTTQAIAELDRELLEGLSEAGFAIDFGEDGSGLLTKYLTRGGGYYIDVGCSRLIAEGKVKVKQGVAIERFTETGLAFADGTSLEADVVVLATGYEDMRETARRLLGDEVADRCTPVWGLDEEGELRTIWRDSGHPGLWFMGGNLHLCRFFSRYLALRLKALETGLLPEASTARAV</sequence>
<dbReference type="RefSeq" id="WP_259311055.1">
    <property type="nucleotide sequence ID" value="NZ_CP087164.1"/>
</dbReference>
<dbReference type="InterPro" id="IPR036188">
    <property type="entry name" value="FAD/NAD-bd_sf"/>
</dbReference>
<dbReference type="InterPro" id="IPR032710">
    <property type="entry name" value="NTF2-like_dom_sf"/>
</dbReference>
<dbReference type="SUPFAM" id="SSF54427">
    <property type="entry name" value="NTF2-like"/>
    <property type="match status" value="1"/>
</dbReference>
<accession>A0A9E7C128</accession>
<dbReference type="GO" id="GO:0050660">
    <property type="term" value="F:flavin adenine dinucleotide binding"/>
    <property type="evidence" value="ECO:0007669"/>
    <property type="project" value="TreeGrafter"/>
</dbReference>
<dbReference type="Gene3D" id="3.10.450.50">
    <property type="match status" value="1"/>
</dbReference>
<evidence type="ECO:0000256" key="1">
    <source>
        <dbReference type="ARBA" id="ARBA00023002"/>
    </source>
</evidence>
<protein>
    <submittedName>
        <fullName evidence="2">Ferredoxin--NADP reductase</fullName>
        <ecNumber evidence="2">1.18.1.2</ecNumber>
    </submittedName>
</protein>
<dbReference type="InterPro" id="IPR050982">
    <property type="entry name" value="Auxin_biosynth/cation_transpt"/>
</dbReference>
<keyword evidence="3" id="KW-1185">Reference proteome</keyword>
<organism evidence="2 3">
    <name type="scientific">Capillimicrobium parvum</name>
    <dbReference type="NCBI Taxonomy" id="2884022"/>
    <lineage>
        <taxon>Bacteria</taxon>
        <taxon>Bacillati</taxon>
        <taxon>Actinomycetota</taxon>
        <taxon>Thermoleophilia</taxon>
        <taxon>Solirubrobacterales</taxon>
        <taxon>Capillimicrobiaceae</taxon>
        <taxon>Capillimicrobium</taxon>
    </lineage>
</organism>
<reference evidence="2" key="1">
    <citation type="journal article" date="2022" name="Int. J. Syst. Evol. Microbiol.">
        <title>Pseudomonas aegrilactucae sp. nov. and Pseudomonas morbosilactucae sp. nov., pathogens causing bacterial rot of lettuce in Japan.</title>
        <authorList>
            <person name="Sawada H."/>
            <person name="Fujikawa T."/>
            <person name="Satou M."/>
        </authorList>
    </citation>
    <scope>NUCLEOTIDE SEQUENCE</scope>
    <source>
        <strain evidence="2">0166_1</strain>
    </source>
</reference>
<dbReference type="PRINTS" id="PR00411">
    <property type="entry name" value="PNDRDTASEI"/>
</dbReference>
<dbReference type="GO" id="GO:0004497">
    <property type="term" value="F:monooxygenase activity"/>
    <property type="evidence" value="ECO:0007669"/>
    <property type="project" value="TreeGrafter"/>
</dbReference>
<gene>
    <name evidence="2" type="ORF">DSM104329_03403</name>
</gene>
<dbReference type="PANTHER" id="PTHR43539:SF68">
    <property type="entry name" value="FLAVIN-BINDING MONOOXYGENASE-LIKE PROTEIN (AFU_ORTHOLOGUE AFUA_4G09220)"/>
    <property type="match status" value="1"/>
</dbReference>
<dbReference type="SUPFAM" id="SSF51905">
    <property type="entry name" value="FAD/NAD(P)-binding domain"/>
    <property type="match status" value="1"/>
</dbReference>
<dbReference type="KEGG" id="sbae:DSM104329_03403"/>
<keyword evidence="1 2" id="KW-0560">Oxidoreductase</keyword>
<dbReference type="Gene3D" id="3.50.50.60">
    <property type="entry name" value="FAD/NAD(P)-binding domain"/>
    <property type="match status" value="2"/>
</dbReference>
<evidence type="ECO:0000313" key="2">
    <source>
        <dbReference type="EMBL" id="UGS36991.1"/>
    </source>
</evidence>
<dbReference type="PANTHER" id="PTHR43539">
    <property type="entry name" value="FLAVIN-BINDING MONOOXYGENASE-LIKE PROTEIN (AFU_ORTHOLOGUE AFUA_4G09220)"/>
    <property type="match status" value="1"/>
</dbReference>
<dbReference type="Pfam" id="PF13738">
    <property type="entry name" value="Pyr_redox_3"/>
    <property type="match status" value="1"/>
</dbReference>